<protein>
    <recommendedName>
        <fullName evidence="8">Methyltransferase</fullName>
        <ecNumber evidence="8">2.1.1.-</ecNumber>
    </recommendedName>
</protein>
<dbReference type="GO" id="GO:0003677">
    <property type="term" value="F:DNA binding"/>
    <property type="evidence" value="ECO:0007669"/>
    <property type="project" value="UniProtKB-KW"/>
</dbReference>
<dbReference type="InterPro" id="IPR002941">
    <property type="entry name" value="DNA_methylase_N4/N6"/>
</dbReference>
<organism evidence="10 11">
    <name type="scientific">Fusobacterium animalis D11</name>
    <dbReference type="NCBI Taxonomy" id="556264"/>
    <lineage>
        <taxon>Bacteria</taxon>
        <taxon>Fusobacteriati</taxon>
        <taxon>Fusobacteriota</taxon>
        <taxon>Fusobacteriia</taxon>
        <taxon>Fusobacteriales</taxon>
        <taxon>Fusobacteriaceae</taxon>
        <taxon>Fusobacterium</taxon>
    </lineage>
</organism>
<evidence type="ECO:0000256" key="4">
    <source>
        <dbReference type="ARBA" id="ARBA00022691"/>
    </source>
</evidence>
<dbReference type="PANTHER" id="PTHR13370">
    <property type="entry name" value="RNA METHYLASE-RELATED"/>
    <property type="match status" value="1"/>
</dbReference>
<dbReference type="InterPro" id="IPR029063">
    <property type="entry name" value="SAM-dependent_MTases_sf"/>
</dbReference>
<evidence type="ECO:0000256" key="8">
    <source>
        <dbReference type="RuleBase" id="RU362026"/>
    </source>
</evidence>
<comment type="similarity">
    <text evidence="1">Belongs to the N(4)/N(6)-methyltransferase family. N(4) subfamily.</text>
</comment>
<dbReference type="GO" id="GO:0009307">
    <property type="term" value="P:DNA restriction-modification system"/>
    <property type="evidence" value="ECO:0007669"/>
    <property type="project" value="UniProtKB-KW"/>
</dbReference>
<evidence type="ECO:0000256" key="3">
    <source>
        <dbReference type="ARBA" id="ARBA00022679"/>
    </source>
</evidence>
<evidence type="ECO:0000256" key="5">
    <source>
        <dbReference type="ARBA" id="ARBA00022747"/>
    </source>
</evidence>
<comment type="catalytic activity">
    <reaction evidence="7">
        <text>a 2'-deoxycytidine in DNA + S-adenosyl-L-methionine = an N(4)-methyl-2'-deoxycytidine in DNA + S-adenosyl-L-homocysteine + H(+)</text>
        <dbReference type="Rhea" id="RHEA:16857"/>
        <dbReference type="Rhea" id="RHEA-COMP:11369"/>
        <dbReference type="Rhea" id="RHEA-COMP:13674"/>
        <dbReference type="ChEBI" id="CHEBI:15378"/>
        <dbReference type="ChEBI" id="CHEBI:57856"/>
        <dbReference type="ChEBI" id="CHEBI:59789"/>
        <dbReference type="ChEBI" id="CHEBI:85452"/>
        <dbReference type="ChEBI" id="CHEBI:137933"/>
        <dbReference type="EC" id="2.1.1.113"/>
    </reaction>
</comment>
<dbReference type="AlphaFoldDB" id="D6BE40"/>
<dbReference type="InterPro" id="IPR017985">
    <property type="entry name" value="MeTrfase_CN4_CS"/>
</dbReference>
<dbReference type="Gene3D" id="3.40.50.150">
    <property type="entry name" value="Vaccinia Virus protein VP39"/>
    <property type="match status" value="1"/>
</dbReference>
<feature type="domain" description="DNA methylase N-4/N-6" evidence="9">
    <location>
        <begin position="20"/>
        <end position="298"/>
    </location>
</feature>
<dbReference type="PROSITE" id="PS00093">
    <property type="entry name" value="N4_MTASE"/>
    <property type="match status" value="1"/>
</dbReference>
<dbReference type="GO" id="GO:0009007">
    <property type="term" value="F:site-specific DNA-methyltransferase (adenine-specific) activity"/>
    <property type="evidence" value="ECO:0007669"/>
    <property type="project" value="TreeGrafter"/>
</dbReference>
<evidence type="ECO:0000256" key="6">
    <source>
        <dbReference type="ARBA" id="ARBA00023125"/>
    </source>
</evidence>
<dbReference type="EC" id="2.1.1.-" evidence="8"/>
<evidence type="ECO:0000256" key="2">
    <source>
        <dbReference type="ARBA" id="ARBA00022603"/>
    </source>
</evidence>
<keyword evidence="5" id="KW-0680">Restriction system</keyword>
<reference evidence="10 11" key="2">
    <citation type="submission" date="2013-10" db="EMBL/GenBank/DDBJ databases">
        <title>The Genome Sequence of Fusobacterium nucleatum subsp. animalis D11.</title>
        <authorList>
            <consortium name="The Broad Institute Genomics Platform"/>
            <person name="Earl A."/>
            <person name="Ward D."/>
            <person name="Feldgarden M."/>
            <person name="Gevers D."/>
            <person name="Kostic A."/>
            <person name="Garrett W."/>
            <person name="Young S.K."/>
            <person name="Zeng Q."/>
            <person name="Gargeya S."/>
            <person name="Fitzgerald M."/>
            <person name="Abouelleil A."/>
            <person name="Alvarado L."/>
            <person name="Berlin A.M."/>
            <person name="Chapman S.B."/>
            <person name="Gainer-Dewar J."/>
            <person name="Goldberg J."/>
            <person name="Gnerre S."/>
            <person name="Griggs A."/>
            <person name="Gujja S."/>
            <person name="Hansen M."/>
            <person name="Howarth C."/>
            <person name="Imamovic A."/>
            <person name="Ireland A."/>
            <person name="Larimer J."/>
            <person name="McCowan C."/>
            <person name="Murphy C."/>
            <person name="Pearson M."/>
            <person name="Poon T.W."/>
            <person name="Priest M."/>
            <person name="Roberts A."/>
            <person name="Saif S."/>
            <person name="Shea T."/>
            <person name="Sykes S."/>
            <person name="Wortman J."/>
            <person name="Nusbaum C."/>
            <person name="Birren B."/>
        </authorList>
    </citation>
    <scope>NUCLEOTIDE SEQUENCE [LARGE SCALE GENOMIC DNA]</scope>
    <source>
        <strain evidence="10 11">D11</strain>
    </source>
</reference>
<comment type="caution">
    <text evidence="10">The sequence shown here is derived from an EMBL/GenBank/DDBJ whole genome shotgun (WGS) entry which is preliminary data.</text>
</comment>
<accession>D6BE40</accession>
<evidence type="ECO:0000256" key="1">
    <source>
        <dbReference type="ARBA" id="ARBA00010203"/>
    </source>
</evidence>
<reference evidence="11" key="1">
    <citation type="submission" date="2009-02" db="EMBL/GenBank/DDBJ databases">
        <title>The Genome Sequence of Shigella sp. D9.</title>
        <authorList>
            <consortium name="The Broad Institute Genome Sequencing Platform"/>
            <person name="Ward D."/>
            <person name="Young S.K."/>
            <person name="Kodira C.D."/>
            <person name="Zeng Q."/>
            <person name="Koehrsen M."/>
            <person name="Alvarado L."/>
            <person name="Berlin A."/>
            <person name="Borenstein D."/>
            <person name="Chen Z."/>
            <person name="Engels R."/>
            <person name="Freedman E."/>
            <person name="Gellesch M."/>
            <person name="Goldberg J."/>
            <person name="Griggs A."/>
            <person name="Gujja S."/>
            <person name="Heiman D."/>
            <person name="Hepburn T."/>
            <person name="Howarth C."/>
            <person name="Jen D."/>
            <person name="Larson L."/>
            <person name="Lewis B."/>
            <person name="Mehta T."/>
            <person name="Park D."/>
            <person name="Pearson M."/>
            <person name="Roberts A."/>
            <person name="Saif S."/>
            <person name="Shea T."/>
            <person name="Shenoy N."/>
            <person name="Sisk P."/>
            <person name="Stolte C."/>
            <person name="Sykes S."/>
            <person name="Walk T."/>
            <person name="White J."/>
            <person name="Yandava C."/>
            <person name="Allen-Vercoe E."/>
            <person name="Strauss J."/>
            <person name="Sibley C."/>
            <person name="White A."/>
            <person name="Ambrose C."/>
            <person name="Lander E."/>
            <person name="Nusbaum C."/>
            <person name="Galagan J."/>
            <person name="Birren B."/>
        </authorList>
    </citation>
    <scope>NUCLEOTIDE SEQUENCE [LARGE SCALE GENOMIC DNA]</scope>
    <source>
        <strain evidence="11">D11</strain>
    </source>
</reference>
<dbReference type="GO" id="GO:0008170">
    <property type="term" value="F:N-methyltransferase activity"/>
    <property type="evidence" value="ECO:0007669"/>
    <property type="project" value="InterPro"/>
</dbReference>
<dbReference type="GO" id="GO:0032259">
    <property type="term" value="P:methylation"/>
    <property type="evidence" value="ECO:0007669"/>
    <property type="project" value="UniProtKB-KW"/>
</dbReference>
<gene>
    <name evidence="10" type="ORF">PSAG_00472</name>
</gene>
<dbReference type="GO" id="GO:0015667">
    <property type="term" value="F:site-specific DNA-methyltransferase (cytosine-N4-specific) activity"/>
    <property type="evidence" value="ECO:0007669"/>
    <property type="project" value="UniProtKB-EC"/>
</dbReference>
<evidence type="ECO:0000313" key="10">
    <source>
        <dbReference type="EMBL" id="EFD80437.1"/>
    </source>
</evidence>
<dbReference type="EMBL" id="ACDS02000012">
    <property type="protein sequence ID" value="EFD80437.1"/>
    <property type="molecule type" value="Genomic_DNA"/>
</dbReference>
<dbReference type="GO" id="GO:0005737">
    <property type="term" value="C:cytoplasm"/>
    <property type="evidence" value="ECO:0007669"/>
    <property type="project" value="TreeGrafter"/>
</dbReference>
<dbReference type="Proteomes" id="UP000004650">
    <property type="component" value="Unassembled WGS sequence"/>
</dbReference>
<keyword evidence="3" id="KW-0808">Transferase</keyword>
<dbReference type="InterPro" id="IPR001091">
    <property type="entry name" value="RM_Methyltransferase"/>
</dbReference>
<dbReference type="PANTHER" id="PTHR13370:SF3">
    <property type="entry name" value="TRNA (GUANINE(10)-N2)-METHYLTRANSFERASE HOMOLOG"/>
    <property type="match status" value="1"/>
</dbReference>
<keyword evidence="2 10" id="KW-0489">Methyltransferase</keyword>
<dbReference type="SUPFAM" id="SSF53335">
    <property type="entry name" value="S-adenosyl-L-methionine-dependent methyltransferases"/>
    <property type="match status" value="1"/>
</dbReference>
<dbReference type="PRINTS" id="PR00508">
    <property type="entry name" value="S21N4MTFRASE"/>
</dbReference>
<proteinExistence type="inferred from homology"/>
<evidence type="ECO:0000256" key="7">
    <source>
        <dbReference type="ARBA" id="ARBA00049120"/>
    </source>
</evidence>
<keyword evidence="4" id="KW-0949">S-adenosyl-L-methionine</keyword>
<keyword evidence="6" id="KW-0238">DNA-binding</keyword>
<dbReference type="Pfam" id="PF01555">
    <property type="entry name" value="N6_N4_Mtase"/>
    <property type="match status" value="1"/>
</dbReference>
<name>D6BE40_9FUSO</name>
<dbReference type="HOGENOM" id="CLU_024927_2_0_0"/>
<evidence type="ECO:0000259" key="9">
    <source>
        <dbReference type="Pfam" id="PF01555"/>
    </source>
</evidence>
<sequence length="321" mass="37182">MKIINGDSLKILKTLDTESIDCIITSPPYWQLRDYNISGQIGLEENIEEYIEKLMLIMDELYRVLKKSGTFFLNIGDTYSNVNSKFSKRSNKKRGKENIFKVIPRKTNIQRKSKMMIPERLCIKMIDQGWILRNEIIWHKPNVLPESLNDRFTNDFEKIFFFTKNQKYYFKKQYEPYSEKTLNGFKDGVMPTGKKKMLEAGESKTAMKRIDKPWKTIYNENGRNMRTVWSIATKGIKEGHYASFPEELVKRCLLAGCPIDGIVLDPFLGSGTTLKVAKSLNLNGVGVELKKEYIEMAVSRIGEGLFNKIEVDYESFNVNKA</sequence>
<evidence type="ECO:0000313" key="11">
    <source>
        <dbReference type="Proteomes" id="UP000004650"/>
    </source>
</evidence>